<dbReference type="Proteomes" id="UP000034589">
    <property type="component" value="Unassembled WGS sequence"/>
</dbReference>
<dbReference type="HAMAP" id="MF_00527">
    <property type="entry name" value="3MGH"/>
    <property type="match status" value="1"/>
</dbReference>
<keyword evidence="2 5" id="KW-0227">DNA damage</keyword>
<sequence>MRAKLLKRDFFERPTLVIARGLIGKYLVRRINGRTMSLMITEVEAYDGFDDEASHASRGQTARNTPMFGEAGTIYVYFTYGMHWMLNIVCGKEKYPAAVLIRGGILVGSAHTLTLASQNVSELYSLAKRYANRTADPRRLKNGFVEKDTMPKLVYGPARLTKALKIDKHLNGKMLSKKVGLWIEDRHSEVRPHCVVRTPRIGVSYAGKWAEKPWRFVLAQQKSGHTKSRSSGRTTRPR</sequence>
<dbReference type="EMBL" id="LCPV01000051">
    <property type="protein sequence ID" value="KKW05729.1"/>
    <property type="molecule type" value="Genomic_DNA"/>
</dbReference>
<dbReference type="GO" id="GO:0006284">
    <property type="term" value="P:base-excision repair"/>
    <property type="evidence" value="ECO:0007669"/>
    <property type="project" value="InterPro"/>
</dbReference>
<dbReference type="FunFam" id="3.10.300.10:FF:000001">
    <property type="entry name" value="Putative 3-methyladenine DNA glycosylase"/>
    <property type="match status" value="1"/>
</dbReference>
<dbReference type="Pfam" id="PF02245">
    <property type="entry name" value="Pur_DNA_glyco"/>
    <property type="match status" value="1"/>
</dbReference>
<dbReference type="InterPro" id="IPR036995">
    <property type="entry name" value="MPG_sf"/>
</dbReference>
<evidence type="ECO:0000256" key="4">
    <source>
        <dbReference type="ARBA" id="ARBA00023204"/>
    </source>
</evidence>
<organism evidence="6 7">
    <name type="scientific">Candidatus Kaiserbacteria bacterium GW2011_GWC2_49_12</name>
    <dbReference type="NCBI Taxonomy" id="1618675"/>
    <lineage>
        <taxon>Bacteria</taxon>
        <taxon>Candidatus Kaiseribacteriota</taxon>
    </lineage>
</organism>
<protein>
    <recommendedName>
        <fullName evidence="5">Putative 3-methyladenine DNA glycosylase</fullName>
        <ecNumber evidence="5">3.2.2.-</ecNumber>
    </recommendedName>
</protein>
<dbReference type="EC" id="3.2.2.-" evidence="5"/>
<dbReference type="InterPro" id="IPR011034">
    <property type="entry name" value="Formyl_transferase-like_C_sf"/>
</dbReference>
<dbReference type="PANTHER" id="PTHR10429:SF0">
    <property type="entry name" value="DNA-3-METHYLADENINE GLYCOSYLASE"/>
    <property type="match status" value="1"/>
</dbReference>
<evidence type="ECO:0000313" key="6">
    <source>
        <dbReference type="EMBL" id="KKW05729.1"/>
    </source>
</evidence>
<keyword evidence="4 5" id="KW-0234">DNA repair</keyword>
<dbReference type="PANTHER" id="PTHR10429">
    <property type="entry name" value="DNA-3-METHYLADENINE GLYCOSYLASE"/>
    <property type="match status" value="1"/>
</dbReference>
<dbReference type="NCBIfam" id="TIGR00567">
    <property type="entry name" value="3mg"/>
    <property type="match status" value="1"/>
</dbReference>
<dbReference type="GO" id="GO:0003677">
    <property type="term" value="F:DNA binding"/>
    <property type="evidence" value="ECO:0007669"/>
    <property type="project" value="InterPro"/>
</dbReference>
<dbReference type="CDD" id="cd00540">
    <property type="entry name" value="AAG"/>
    <property type="match status" value="1"/>
</dbReference>
<evidence type="ECO:0000256" key="2">
    <source>
        <dbReference type="ARBA" id="ARBA00022763"/>
    </source>
</evidence>
<evidence type="ECO:0000313" key="7">
    <source>
        <dbReference type="Proteomes" id="UP000034589"/>
    </source>
</evidence>
<dbReference type="Gene3D" id="3.10.300.10">
    <property type="entry name" value="Methylpurine-DNA glycosylase (MPG)"/>
    <property type="match status" value="1"/>
</dbReference>
<dbReference type="GO" id="GO:0003905">
    <property type="term" value="F:alkylbase DNA N-glycosylase activity"/>
    <property type="evidence" value="ECO:0007669"/>
    <property type="project" value="InterPro"/>
</dbReference>
<accession>A0A0G1YH79</accession>
<evidence type="ECO:0000256" key="5">
    <source>
        <dbReference type="HAMAP-Rule" id="MF_00527"/>
    </source>
</evidence>
<comment type="similarity">
    <text evidence="1 5">Belongs to the DNA glycosylase MPG family.</text>
</comment>
<reference evidence="6 7" key="1">
    <citation type="journal article" date="2015" name="Nature">
        <title>rRNA introns, odd ribosomes, and small enigmatic genomes across a large radiation of phyla.</title>
        <authorList>
            <person name="Brown C.T."/>
            <person name="Hug L.A."/>
            <person name="Thomas B.C."/>
            <person name="Sharon I."/>
            <person name="Castelle C.J."/>
            <person name="Singh A."/>
            <person name="Wilkins M.J."/>
            <person name="Williams K.H."/>
            <person name="Banfield J.F."/>
        </authorList>
    </citation>
    <scope>NUCLEOTIDE SEQUENCE [LARGE SCALE GENOMIC DNA]</scope>
</reference>
<gene>
    <name evidence="6" type="ORF">UY39_C0051G0006</name>
</gene>
<keyword evidence="3 5" id="KW-0378">Hydrolase</keyword>
<comment type="caution">
    <text evidence="6">The sequence shown here is derived from an EMBL/GenBank/DDBJ whole genome shotgun (WGS) entry which is preliminary data.</text>
</comment>
<dbReference type="InterPro" id="IPR003180">
    <property type="entry name" value="MPG"/>
</dbReference>
<evidence type="ECO:0000256" key="1">
    <source>
        <dbReference type="ARBA" id="ARBA00009232"/>
    </source>
</evidence>
<proteinExistence type="inferred from homology"/>
<evidence type="ECO:0000256" key="3">
    <source>
        <dbReference type="ARBA" id="ARBA00022801"/>
    </source>
</evidence>
<dbReference type="AlphaFoldDB" id="A0A0G1YH79"/>
<dbReference type="PATRIC" id="fig|1618675.3.peg.606"/>
<dbReference type="SUPFAM" id="SSF50486">
    <property type="entry name" value="FMT C-terminal domain-like"/>
    <property type="match status" value="1"/>
</dbReference>
<name>A0A0G1YH79_9BACT</name>